<dbReference type="Pfam" id="PF13801">
    <property type="entry name" value="Metal_resist"/>
    <property type="match status" value="1"/>
</dbReference>
<evidence type="ECO:0000256" key="1">
    <source>
        <dbReference type="SAM" id="MobiDB-lite"/>
    </source>
</evidence>
<dbReference type="Proteomes" id="UP000284605">
    <property type="component" value="Unassembled WGS sequence"/>
</dbReference>
<feature type="compositionally biased region" description="Pro residues" evidence="1">
    <location>
        <begin position="149"/>
        <end position="167"/>
    </location>
</feature>
<keyword evidence="3" id="KW-1185">Reference proteome</keyword>
<organism evidence="2 3">
    <name type="scientific">Oleomonas cavernae</name>
    <dbReference type="NCBI Taxonomy" id="2320859"/>
    <lineage>
        <taxon>Bacteria</taxon>
        <taxon>Pseudomonadati</taxon>
        <taxon>Pseudomonadota</taxon>
        <taxon>Alphaproteobacteria</taxon>
        <taxon>Acetobacterales</taxon>
        <taxon>Acetobacteraceae</taxon>
        <taxon>Oleomonas</taxon>
    </lineage>
</organism>
<evidence type="ECO:0000313" key="2">
    <source>
        <dbReference type="EMBL" id="RJF87139.1"/>
    </source>
</evidence>
<dbReference type="RefSeq" id="WP_119777783.1">
    <property type="nucleotide sequence ID" value="NZ_QYUK01000011.1"/>
</dbReference>
<dbReference type="OrthoDB" id="7279457at2"/>
<comment type="caution">
    <text evidence="2">The sequence shown here is derived from an EMBL/GenBank/DDBJ whole genome shotgun (WGS) entry which is preliminary data.</text>
</comment>
<feature type="region of interest" description="Disordered" evidence="1">
    <location>
        <begin position="136"/>
        <end position="167"/>
    </location>
</feature>
<dbReference type="InterPro" id="IPR025961">
    <property type="entry name" value="Metal_resist"/>
</dbReference>
<proteinExistence type="predicted"/>
<name>A0A418WAW8_9PROT</name>
<sequence>MTRERRWIVGLAIVATLSLALNLVVAGIVIAHRSDPPPPPFDLGSPGVIDQMFRDLSPEGRAVMLESMRDGRKELRDSFKALREIKREIKHIIEADTVDQVALTAALDRLAGLTTAVQARLQQAFVEGVVKLSIEDRKRLRPGRGGPPGDGPPPPPPPGDGPPPQVP</sequence>
<dbReference type="AlphaFoldDB" id="A0A418WAW8"/>
<dbReference type="EMBL" id="QYUK01000011">
    <property type="protein sequence ID" value="RJF87139.1"/>
    <property type="molecule type" value="Genomic_DNA"/>
</dbReference>
<reference evidence="2 3" key="1">
    <citation type="submission" date="2018-09" db="EMBL/GenBank/DDBJ databases">
        <authorList>
            <person name="Zhu H."/>
        </authorList>
    </citation>
    <scope>NUCLEOTIDE SEQUENCE [LARGE SCALE GENOMIC DNA]</scope>
    <source>
        <strain evidence="2 3">K1W22B-8</strain>
    </source>
</reference>
<accession>A0A418WAW8</accession>
<evidence type="ECO:0000313" key="3">
    <source>
        <dbReference type="Proteomes" id="UP000284605"/>
    </source>
</evidence>
<protein>
    <submittedName>
        <fullName evidence="2">Periplasmic heavy metal sensor</fullName>
    </submittedName>
</protein>
<gene>
    <name evidence="2" type="ORF">D3874_08960</name>
</gene>